<sequence length="259" mass="29996">MKVCSFCKESKPLTREHLWPASLHKRLYKINKQDRKYFWLERNDKTIASEPKIQDVCADCNNGVLSQLDNYICELFDQSFAHMPERGESVTFEHDHNKLKRWLLKMSYNSARISNSPDLFALEALLPYIMGKNNELGGSVQLFIQLAYPQEVPAESNPDNIDKLYPDVHRSGFIFFKAKGEGQKVLRAIHLRSYSFIISYWPPGTNTLWEQYDFASFYLNAHSTAIWLTENMTSVEIECGAVGAYDSIKQSRTTKLEFE</sequence>
<dbReference type="EMBL" id="CP050467">
    <property type="protein sequence ID" value="UTZ27813.1"/>
    <property type="molecule type" value="Genomic_DNA"/>
</dbReference>
<evidence type="ECO:0000313" key="1">
    <source>
        <dbReference type="EMBL" id="UTZ27813.1"/>
    </source>
</evidence>
<proteinExistence type="predicted"/>
<protein>
    <recommendedName>
        <fullName evidence="3">HNH endonuclease</fullName>
    </recommendedName>
</protein>
<dbReference type="AlphaFoldDB" id="A0AAE9N399"/>
<name>A0AAE9N399_9VIBR</name>
<gene>
    <name evidence="1" type="ORF">HB761_14345</name>
</gene>
<reference evidence="1" key="1">
    <citation type="submission" date="2020-03" db="EMBL/GenBank/DDBJ databases">
        <title>Five strains of Vibrio campbellii isolated from Mariana Trench.</title>
        <authorList>
            <person name="Liang J."/>
            <person name="Zhang X.-H."/>
        </authorList>
    </citation>
    <scope>NUCLEOTIDE SEQUENCE</scope>
    <source>
        <strain evidence="1">LJC014</strain>
    </source>
</reference>
<dbReference type="Proteomes" id="UP001058687">
    <property type="component" value="Chromosome 1"/>
</dbReference>
<evidence type="ECO:0000313" key="2">
    <source>
        <dbReference type="Proteomes" id="UP001058687"/>
    </source>
</evidence>
<accession>A0AAE9N399</accession>
<evidence type="ECO:0008006" key="3">
    <source>
        <dbReference type="Google" id="ProtNLM"/>
    </source>
</evidence>
<dbReference type="RefSeq" id="WP_255935535.1">
    <property type="nucleotide sequence ID" value="NZ_CP050467.1"/>
</dbReference>
<organism evidence="1 2">
    <name type="scientific">Vibrio campbellii</name>
    <dbReference type="NCBI Taxonomy" id="680"/>
    <lineage>
        <taxon>Bacteria</taxon>
        <taxon>Pseudomonadati</taxon>
        <taxon>Pseudomonadota</taxon>
        <taxon>Gammaproteobacteria</taxon>
        <taxon>Vibrionales</taxon>
        <taxon>Vibrionaceae</taxon>
        <taxon>Vibrio</taxon>
    </lineage>
</organism>